<feature type="compositionally biased region" description="Low complexity" evidence="1">
    <location>
        <begin position="842"/>
        <end position="851"/>
    </location>
</feature>
<feature type="compositionally biased region" description="Acidic residues" evidence="1">
    <location>
        <begin position="557"/>
        <end position="582"/>
    </location>
</feature>
<feature type="compositionally biased region" description="Low complexity" evidence="1">
    <location>
        <begin position="1173"/>
        <end position="1184"/>
    </location>
</feature>
<feature type="region of interest" description="Disordered" evidence="1">
    <location>
        <begin position="283"/>
        <end position="355"/>
    </location>
</feature>
<dbReference type="WBParaSite" id="TREG1_31090.1">
    <property type="protein sequence ID" value="TREG1_31090.1"/>
    <property type="gene ID" value="TREG1_31090"/>
</dbReference>
<name>A0AA85JN41_TRIRE</name>
<keyword evidence="3" id="KW-1185">Reference proteome</keyword>
<feature type="compositionally biased region" description="Low complexity" evidence="1">
    <location>
        <begin position="1013"/>
        <end position="1030"/>
    </location>
</feature>
<feature type="region of interest" description="Disordered" evidence="1">
    <location>
        <begin position="920"/>
        <end position="975"/>
    </location>
</feature>
<evidence type="ECO:0000259" key="2">
    <source>
        <dbReference type="PROSITE" id="PS51391"/>
    </source>
</evidence>
<feature type="region of interest" description="Disordered" evidence="1">
    <location>
        <begin position="1450"/>
        <end position="1497"/>
    </location>
</feature>
<dbReference type="SMART" id="SM00582">
    <property type="entry name" value="RPR"/>
    <property type="match status" value="1"/>
</dbReference>
<sequence length="1513" mass="164158">MDSNALLRDQIKHKLNAVNLSSKHVKDAASFLLTQAEHSDFISNQWLEVFKNTNNPSFQLALLYVANEILTKSCKYGVSEFGEVLKPFVIEATQFLKPGPFITKLTKLINYWTYRKVFDVQFTEQLLQRINATEQVEQKNLTSPVWHNNADDMVKNFSPEKLLETLRKIKQLDDLCDLHGKSDISPIGYGVPIVNTVSSLKTKDESRTLTDQVGKCCKHLEFMHQKCQERLDEMIALQSLLESAEVYYNVQLKEVAVVVNAYGTYGKRVANTLSQLNDVIHKDDISPNYTTTTTANTTHKLEGEKSKGDHLDESYYSGNEYESCGGGGYSGGDDDDDDDVGDYNDTTGGDNDMDERQLSEPIEFNTDDNHQSSFSTSKKMSMNVFNSPVVVKSIHENQLNDSFNTMDSLMNRPIGIATVTTAPQQTPPPPTTTTTSPFGFPIFQPICDASGDVDYRVLLNPALRNLTNNDTMNINNRSQEINQSLKSSSIDDLSSDNDNNNDKSFHKIRFPVKQQRQLSPNMTNTVYPNKVVLTTTMEPEPIENEPFCKDGNHNEDEAGEDEDNMEVSDGEDPEVDNVDNDDDTKKKKTTTMKKANVDTIQQLITSDTQDKDWRIFTQQLPPEVRPLSHLSPSSSSSTAPSGNIPSPCIRRPPVPLPPPPPPPPAKDPIGWTLPLEPILQPIIPINQSNPLPSPSPICIPPPPPPPQFVGVGVGAGLGRGQQSFSPPPPPPPLPSTLNELTGYHHIPTAVLGGGGVVVAPPLPRPRPLPPPPPPPLLCPPPLVVQPPISPALHMDKINMISNDYNNNNNLLTKSIEPNVLIPPKVTTASSTAAAAPPPPLPTSTANSSATTQSQNYSAFDLLKNLCQSNVTMSGSGLSKPSSSSVSLPTFPLSSTIPASSSISKEYSRSIPCEQAINSTVSATGRPDGSGGGGDLLNPSKVSHTLMHETNSNPLVNSDDNNTTTTTTTTNNNKSTEDPFAIISRLTGLSNLIKNIPIQSSLSAIPVTSPTLINSTESSRDNNNNNSEMSNCRLQSIPTTTTIIITEGLMNTSPAFITPPITTHTYTPCSAAKRSRFSDIPLSEGGIVDQRTIPLSVCTTEQLQPVLSSNSTVPYSFSSVSSSASFASSSSTSFPSTSLDINYSSNGKLSISNSFNNDLYDESIHERRDHSMTSNNNNNINNNSIGDDDVGDCDDGSDGSGGGDTPTQDEREDDHHHPISGIPQNRSLGSIHPFNTSTSSLADLLIPNDNNNNDNNSCHGVDPNSFLSKNPMHSISQSSCMLSSSTTSSSQGYGVSFTNNSNLMNTSTPPVSCIGLPFTQFSMIPPNVMPSIMTGSNTTNMSVTSCSQVPPGGITGGGLMCYQSPRIPLPSPPRGLPPGAFMLSPQHQHQQQQQIRPIMSSLLPGNIQQMPSSSTSSDWSKSVVINNQLRQQQQQQLQPPLVIQHSSNDFWSMMSTVPPPPPPSHSLSSSTRPPQGSLQLRQSSFPPTFNPSQIRSQTPSSIGIFNRFAIHKPR</sequence>
<accession>A0AA85JN41</accession>
<feature type="region of interest" description="Disordered" evidence="1">
    <location>
        <begin position="1012"/>
        <end position="1032"/>
    </location>
</feature>
<reference evidence="3" key="1">
    <citation type="submission" date="2022-06" db="EMBL/GenBank/DDBJ databases">
        <authorList>
            <person name="Berger JAMES D."/>
            <person name="Berger JAMES D."/>
        </authorList>
    </citation>
    <scope>NUCLEOTIDE SEQUENCE [LARGE SCALE GENOMIC DNA]</scope>
</reference>
<feature type="compositionally biased region" description="Basic and acidic residues" evidence="1">
    <location>
        <begin position="299"/>
        <end position="313"/>
    </location>
</feature>
<evidence type="ECO:0000313" key="3">
    <source>
        <dbReference type="Proteomes" id="UP000050795"/>
    </source>
</evidence>
<feature type="compositionally biased region" description="Basic and acidic residues" evidence="1">
    <location>
        <begin position="546"/>
        <end position="556"/>
    </location>
</feature>
<feature type="compositionally biased region" description="Acidic residues" evidence="1">
    <location>
        <begin position="1185"/>
        <end position="1196"/>
    </location>
</feature>
<dbReference type="Proteomes" id="UP000050795">
    <property type="component" value="Unassembled WGS sequence"/>
</dbReference>
<dbReference type="InterPro" id="IPR006569">
    <property type="entry name" value="CID_dom"/>
</dbReference>
<evidence type="ECO:0000313" key="4">
    <source>
        <dbReference type="WBParaSite" id="TREG1_31090.1"/>
    </source>
</evidence>
<feature type="compositionally biased region" description="Low complexity" evidence="1">
    <location>
        <begin position="627"/>
        <end position="649"/>
    </location>
</feature>
<feature type="compositionally biased region" description="Polar residues" evidence="1">
    <location>
        <begin position="947"/>
        <end position="959"/>
    </location>
</feature>
<protein>
    <recommendedName>
        <fullName evidence="2">CID domain-containing protein</fullName>
    </recommendedName>
</protein>
<feature type="compositionally biased region" description="Polar residues" evidence="1">
    <location>
        <begin position="1475"/>
        <end position="1497"/>
    </location>
</feature>
<feature type="region of interest" description="Disordered" evidence="1">
    <location>
        <begin position="537"/>
        <end position="591"/>
    </location>
</feature>
<feature type="region of interest" description="Disordered" evidence="1">
    <location>
        <begin position="1168"/>
        <end position="1233"/>
    </location>
</feature>
<feature type="compositionally biased region" description="Pro residues" evidence="1">
    <location>
        <begin position="650"/>
        <end position="666"/>
    </location>
</feature>
<feature type="compositionally biased region" description="Low complexity" evidence="1">
    <location>
        <begin position="960"/>
        <end position="972"/>
    </location>
</feature>
<organism evidence="3 4">
    <name type="scientific">Trichobilharzia regenti</name>
    <name type="common">Nasal bird schistosome</name>
    <dbReference type="NCBI Taxonomy" id="157069"/>
    <lineage>
        <taxon>Eukaryota</taxon>
        <taxon>Metazoa</taxon>
        <taxon>Spiralia</taxon>
        <taxon>Lophotrochozoa</taxon>
        <taxon>Platyhelminthes</taxon>
        <taxon>Trematoda</taxon>
        <taxon>Digenea</taxon>
        <taxon>Strigeidida</taxon>
        <taxon>Schistosomatoidea</taxon>
        <taxon>Schistosomatidae</taxon>
        <taxon>Trichobilharzia</taxon>
    </lineage>
</organism>
<feature type="compositionally biased region" description="Low complexity" evidence="1">
    <location>
        <begin position="1464"/>
        <end position="1473"/>
    </location>
</feature>
<feature type="compositionally biased region" description="Acidic residues" evidence="1">
    <location>
        <begin position="332"/>
        <end position="342"/>
    </location>
</feature>
<dbReference type="InterPro" id="IPR008942">
    <property type="entry name" value="ENTH_VHS"/>
</dbReference>
<feature type="region of interest" description="Disordered" evidence="1">
    <location>
        <begin position="483"/>
        <end position="505"/>
    </location>
</feature>
<feature type="region of interest" description="Disordered" evidence="1">
    <location>
        <begin position="624"/>
        <end position="668"/>
    </location>
</feature>
<feature type="domain" description="CID" evidence="2">
    <location>
        <begin position="3"/>
        <end position="134"/>
    </location>
</feature>
<feature type="region of interest" description="Disordered" evidence="1">
    <location>
        <begin position="829"/>
        <end position="851"/>
    </location>
</feature>
<feature type="compositionally biased region" description="Low complexity" evidence="1">
    <location>
        <begin position="484"/>
        <end position="498"/>
    </location>
</feature>
<proteinExistence type="predicted"/>
<feature type="compositionally biased region" description="Polar residues" evidence="1">
    <location>
        <begin position="1221"/>
        <end position="1233"/>
    </location>
</feature>
<evidence type="ECO:0000256" key="1">
    <source>
        <dbReference type="SAM" id="MobiDB-lite"/>
    </source>
</evidence>
<dbReference type="Gene3D" id="1.25.40.90">
    <property type="match status" value="1"/>
</dbReference>
<dbReference type="PROSITE" id="PS51391">
    <property type="entry name" value="CID"/>
    <property type="match status" value="1"/>
</dbReference>
<feature type="compositionally biased region" description="Low complexity" evidence="1">
    <location>
        <begin position="314"/>
        <end position="323"/>
    </location>
</feature>
<reference evidence="4" key="2">
    <citation type="submission" date="2023-11" db="UniProtKB">
        <authorList>
            <consortium name="WormBaseParasite"/>
        </authorList>
    </citation>
    <scope>IDENTIFICATION</scope>
</reference>
<dbReference type="Pfam" id="PF04818">
    <property type="entry name" value="CID"/>
    <property type="match status" value="1"/>
</dbReference>